<dbReference type="InterPro" id="IPR016073">
    <property type="entry name" value="Skp1_comp_POZ"/>
</dbReference>
<dbReference type="Pfam" id="PF13966">
    <property type="entry name" value="zf-RVT"/>
    <property type="match status" value="1"/>
</dbReference>
<dbReference type="GO" id="GO:0009867">
    <property type="term" value="P:jasmonic acid mediated signaling pathway"/>
    <property type="evidence" value="ECO:0007669"/>
    <property type="project" value="UniProtKB-ARBA"/>
</dbReference>
<feature type="signal peptide" evidence="3">
    <location>
        <begin position="1"/>
        <end position="18"/>
    </location>
</feature>
<comment type="pathway">
    <text evidence="1">Protein modification; protein ubiquitination.</text>
</comment>
<dbReference type="SUPFAM" id="SSF54695">
    <property type="entry name" value="POZ domain"/>
    <property type="match status" value="1"/>
</dbReference>
<proteinExistence type="inferred from homology"/>
<dbReference type="PANTHER" id="PTHR33116">
    <property type="entry name" value="REVERSE TRANSCRIPTASE ZINC-BINDING DOMAIN-CONTAINING PROTEIN-RELATED-RELATED"/>
    <property type="match status" value="1"/>
</dbReference>
<dbReference type="PANTHER" id="PTHR33116:SF86">
    <property type="entry name" value="REVERSE TRANSCRIPTASE DOMAIN-CONTAINING PROTEIN"/>
    <property type="match status" value="1"/>
</dbReference>
<organism evidence="6">
    <name type="scientific">Fagus sylvatica</name>
    <name type="common">Beechnut</name>
    <dbReference type="NCBI Taxonomy" id="28930"/>
    <lineage>
        <taxon>Eukaryota</taxon>
        <taxon>Viridiplantae</taxon>
        <taxon>Streptophyta</taxon>
        <taxon>Embryophyta</taxon>
        <taxon>Tracheophyta</taxon>
        <taxon>Spermatophyta</taxon>
        <taxon>Magnoliopsida</taxon>
        <taxon>eudicotyledons</taxon>
        <taxon>Gunneridae</taxon>
        <taxon>Pentapetalae</taxon>
        <taxon>rosids</taxon>
        <taxon>fabids</taxon>
        <taxon>Fagales</taxon>
        <taxon>Fagaceae</taxon>
        <taxon>Fagus</taxon>
    </lineage>
</organism>
<dbReference type="InterPro" id="IPR011333">
    <property type="entry name" value="SKP1/BTB/POZ_sf"/>
</dbReference>
<reference evidence="6" key="1">
    <citation type="submission" date="2018-02" db="EMBL/GenBank/DDBJ databases">
        <authorList>
            <person name="Cohen D.B."/>
            <person name="Kent A.D."/>
        </authorList>
    </citation>
    <scope>NUCLEOTIDE SEQUENCE</scope>
</reference>
<feature type="chain" id="PRO_5014750801" description="Reverse transcriptase zinc-binding domain-containing protein" evidence="3">
    <location>
        <begin position="19"/>
        <end position="1232"/>
    </location>
</feature>
<feature type="domain" description="SKP1 component POZ" evidence="4">
    <location>
        <begin position="997"/>
        <end position="1028"/>
    </location>
</feature>
<dbReference type="InterPro" id="IPR001232">
    <property type="entry name" value="SKP1-like"/>
</dbReference>
<dbReference type="Gene3D" id="3.60.10.10">
    <property type="entry name" value="Endonuclease/exonuclease/phosphatase"/>
    <property type="match status" value="2"/>
</dbReference>
<dbReference type="Gene3D" id="3.30.710.10">
    <property type="entry name" value="Potassium Channel Kv1.1, Chain A"/>
    <property type="match status" value="1"/>
</dbReference>
<dbReference type="SUPFAM" id="SSF56219">
    <property type="entry name" value="DNase I-like"/>
    <property type="match status" value="2"/>
</dbReference>
<evidence type="ECO:0000259" key="4">
    <source>
        <dbReference type="Pfam" id="PF03931"/>
    </source>
</evidence>
<protein>
    <recommendedName>
        <fullName evidence="7">Reverse transcriptase zinc-binding domain-containing protein</fullName>
    </recommendedName>
</protein>
<sequence length="1232" mass="139962">MYPLTWALLKHLSSLSSSSWVCMGDFNEVFDNSERRGRGLRPEWQMRDFREAVVHCELHDLGFAGPPFTWRNKRVEEAFVLARLDRVLASAAWISDFEGAYVHHLPVQNSDHCPVLLSIPYTGSIKKGKKMFKFEAMWTKEEECRGVIEATWGQAIAAVSPMYKVTEKLKGRRASLVAWSRVQFGSFASSIKDKREHLQHLMDEFPLWDSPAIMEVQDELNGLLEKEKIFWRQRSRVSWMSEGDKNTKFFHAQYFTTQEVVEALQDMYPTKAPGLDGMSAIFYRTYWDVVGPEVLANRLKKVLPLVLSESQSALVPGRLITDNVLVAFEVMHSMSLKRRGRIGQMAIKLDMSKAYNRMEWIFVEEIMRKLGFAEKWISLIMMCINSASYSVLINGVIASFSEGFFGGEVDWGGAVSSILHQYEMASGQQLNRAKTSIFFTKNTSLEMRHYIQGVFQVPEIKNHETYLGLPSFVGRSKTASFSEVQNRVWRRMHGWKEKFLSMGGREVLIKAVAQAIPSYTMSCFRLPDGLCKELNSMFSNFWWGQHDKKNKAHWISWNKMCKPKTEGGLGFRDLRMFNQALLAKQGWRLLNQPSSLFCRVFKAKYFPRCSFLEARVGYRPSYAWKSIALARSVLQLGMRWHIGDGQQVCINKDPWLPISSPFLSFSAQTVLDKDERVSVLINKNTHTWNVEAVHALFSAWEVAAICSIPLPPRPRADRLFWTETTLGLFTVKSAYYLQLQQRAQCVLGESSWSGKDAKFWKFLWSLSLPPKVKKFIWRACLGIIPTNELLWHRHMRKDGFCSVYGCGMESVVHVLWSCSAANDVWLQSGLKQRNKVVFESLVHNPVMVVLRAKNLFMDYSAGCSSGGMSGRKDNGVAVVVVEPWKALMVGWYKINWVVHRNAELGSWWSGILVRNHEGQVMAAKVGPLPSFPRGIGPGIGAVIQVLSFGLEMGFLDVIIEGPSSLLSPDAVSKRQQQIECSVKDYWVDDIGFCNSVFVVDECADNGVLLPNVTSKILAKVIEYCKKHVEATNPDERTSDEDLKAWDAEFVKVDQATLFDLVLTRVGGDRAKEITDSLPFDGAIHADTIGYAGGIWLLWNTDAVDVSVLDATEQEIHAVIKVLASNFSWLLSSIYASPHLVERKILWNNLTQVASLHNLPWLLAGDFNEVLTSEDKFGGLPINLRRSSMFNNCLNTCGMIDLGFHGLRYTWSNLREVRYLIQERLDRGFANAI</sequence>
<name>A0A2N9IT09_FAGSY</name>
<gene>
    <name evidence="6" type="ORF">FSB_LOCUS55155</name>
</gene>
<feature type="domain" description="Reverse transcriptase zinc-binding" evidence="5">
    <location>
        <begin position="729"/>
        <end position="825"/>
    </location>
</feature>
<evidence type="ECO:0000256" key="3">
    <source>
        <dbReference type="SAM" id="SignalP"/>
    </source>
</evidence>
<dbReference type="Pfam" id="PF03931">
    <property type="entry name" value="Skp1_POZ"/>
    <property type="match status" value="1"/>
</dbReference>
<dbReference type="SMART" id="SM00512">
    <property type="entry name" value="Skp1"/>
    <property type="match status" value="1"/>
</dbReference>
<evidence type="ECO:0000259" key="5">
    <source>
        <dbReference type="Pfam" id="PF13966"/>
    </source>
</evidence>
<dbReference type="EMBL" id="OIVN01006185">
    <property type="protein sequence ID" value="SPD27273.1"/>
    <property type="molecule type" value="Genomic_DNA"/>
</dbReference>
<accession>A0A2N9IT09</accession>
<comment type="similarity">
    <text evidence="2">Belongs to the SKP1 family.</text>
</comment>
<evidence type="ECO:0000256" key="1">
    <source>
        <dbReference type="ARBA" id="ARBA00004906"/>
    </source>
</evidence>
<dbReference type="AlphaFoldDB" id="A0A2N9IT09"/>
<evidence type="ECO:0000256" key="2">
    <source>
        <dbReference type="ARBA" id="ARBA00009993"/>
    </source>
</evidence>
<dbReference type="GO" id="GO:0006511">
    <property type="term" value="P:ubiquitin-dependent protein catabolic process"/>
    <property type="evidence" value="ECO:0007669"/>
    <property type="project" value="InterPro"/>
</dbReference>
<dbReference type="InterPro" id="IPR026960">
    <property type="entry name" value="RVT-Znf"/>
</dbReference>
<dbReference type="InterPro" id="IPR036691">
    <property type="entry name" value="Endo/exonu/phosph_ase_sf"/>
</dbReference>
<evidence type="ECO:0000313" key="6">
    <source>
        <dbReference type="EMBL" id="SPD27273.1"/>
    </source>
</evidence>
<evidence type="ECO:0008006" key="7">
    <source>
        <dbReference type="Google" id="ProtNLM"/>
    </source>
</evidence>
<keyword evidence="3" id="KW-0732">Signal</keyword>